<dbReference type="InterPro" id="IPR032812">
    <property type="entry name" value="SbsA_Ig"/>
</dbReference>
<dbReference type="Pfam" id="PF13205">
    <property type="entry name" value="Big_5"/>
    <property type="match status" value="1"/>
</dbReference>
<evidence type="ECO:0000313" key="4">
    <source>
        <dbReference type="EMBL" id="UJF33984.1"/>
    </source>
</evidence>
<evidence type="ECO:0000256" key="2">
    <source>
        <dbReference type="SAM" id="SignalP"/>
    </source>
</evidence>
<keyword evidence="5" id="KW-1185">Reference proteome</keyword>
<dbReference type="PROSITE" id="PS51257">
    <property type="entry name" value="PROKAR_LIPOPROTEIN"/>
    <property type="match status" value="1"/>
</dbReference>
<feature type="signal peptide" evidence="2">
    <location>
        <begin position="1"/>
        <end position="26"/>
    </location>
</feature>
<proteinExistence type="predicted"/>
<dbReference type="EMBL" id="CP090978">
    <property type="protein sequence ID" value="UJF33984.1"/>
    <property type="molecule type" value="Genomic_DNA"/>
</dbReference>
<evidence type="ECO:0000259" key="3">
    <source>
        <dbReference type="Pfam" id="PF13205"/>
    </source>
</evidence>
<feature type="chain" id="PRO_5046957707" evidence="2">
    <location>
        <begin position="27"/>
        <end position="156"/>
    </location>
</feature>
<keyword evidence="1 2" id="KW-0732">Signal</keyword>
<evidence type="ECO:0000313" key="5">
    <source>
        <dbReference type="Proteomes" id="UP001649230"/>
    </source>
</evidence>
<dbReference type="RefSeq" id="WP_235120375.1">
    <property type="nucleotide sequence ID" value="NZ_CP090978.1"/>
</dbReference>
<sequence>MRNQTIKVVALACSLFLLLGCGNYMSATENTHGPLNPPMVTSTPEPSGWIVATTPRNGAVDVNQKTNIAITFAQDMNPDSLNATSILVLDGKHGDSMIQSMFKFRYEKNERRLYLELPEDSGYGSSNGIDVIVSGNIENAQHQKMGADYQFGFSVK</sequence>
<protein>
    <submittedName>
        <fullName evidence="4">Ig-like domain-containing protein</fullName>
    </submittedName>
</protein>
<accession>A0ABY3SL86</accession>
<name>A0ABY3SL86_9BACL</name>
<evidence type="ECO:0000256" key="1">
    <source>
        <dbReference type="ARBA" id="ARBA00022729"/>
    </source>
</evidence>
<reference evidence="4 5" key="1">
    <citation type="journal article" date="2024" name="Int. J. Syst. Evol. Microbiol.">
        <title>Paenibacillus hexagrammi sp. nov., a novel bacterium isolated from the gut content of Hexagrammos agrammus.</title>
        <authorList>
            <person name="Jung H.K."/>
            <person name="Kim D.G."/>
            <person name="Zin H."/>
            <person name="Park J."/>
            <person name="Jung H."/>
            <person name="Kim Y.O."/>
            <person name="Kong H.J."/>
            <person name="Kim J.W."/>
            <person name="Kim Y.S."/>
        </authorList>
    </citation>
    <scope>NUCLEOTIDE SEQUENCE [LARGE SCALE GENOMIC DNA]</scope>
    <source>
        <strain evidence="4 5">YPD9-1</strain>
    </source>
</reference>
<feature type="domain" description="SbsA Ig-like" evidence="3">
    <location>
        <begin position="50"/>
        <end position="154"/>
    </location>
</feature>
<dbReference type="Proteomes" id="UP001649230">
    <property type="component" value="Chromosome"/>
</dbReference>
<gene>
    <name evidence="4" type="ORF">L0M14_01720</name>
</gene>
<organism evidence="4 5">
    <name type="scientific">Paenibacillus hexagrammi</name>
    <dbReference type="NCBI Taxonomy" id="2908839"/>
    <lineage>
        <taxon>Bacteria</taxon>
        <taxon>Bacillati</taxon>
        <taxon>Bacillota</taxon>
        <taxon>Bacilli</taxon>
        <taxon>Bacillales</taxon>
        <taxon>Paenibacillaceae</taxon>
        <taxon>Paenibacillus</taxon>
    </lineage>
</organism>